<dbReference type="AlphaFoldDB" id="A0AAN6JM67"/>
<feature type="compositionally biased region" description="Polar residues" evidence="1">
    <location>
        <begin position="373"/>
        <end position="396"/>
    </location>
</feature>
<evidence type="ECO:0000256" key="1">
    <source>
        <dbReference type="SAM" id="MobiDB-lite"/>
    </source>
</evidence>
<feature type="region of interest" description="Disordered" evidence="1">
    <location>
        <begin position="477"/>
        <end position="498"/>
    </location>
</feature>
<dbReference type="Proteomes" id="UP001176521">
    <property type="component" value="Unassembled WGS sequence"/>
</dbReference>
<reference evidence="2" key="1">
    <citation type="journal article" date="2023" name="PhytoFront">
        <title>Draft Genome Resources of Seven Strains of Tilletia horrida, Causal Agent of Kernel Smut of Rice.</title>
        <authorList>
            <person name="Khanal S."/>
            <person name="Antony Babu S."/>
            <person name="Zhou X.G."/>
        </authorList>
    </citation>
    <scope>NUCLEOTIDE SEQUENCE</scope>
    <source>
        <strain evidence="2">TX3</strain>
    </source>
</reference>
<dbReference type="InterPro" id="IPR009057">
    <property type="entry name" value="Homeodomain-like_sf"/>
</dbReference>
<feature type="compositionally biased region" description="Basic and acidic residues" evidence="1">
    <location>
        <begin position="296"/>
        <end position="305"/>
    </location>
</feature>
<evidence type="ECO:0000313" key="3">
    <source>
        <dbReference type="Proteomes" id="UP001176521"/>
    </source>
</evidence>
<name>A0AAN6JM67_9BASI</name>
<dbReference type="Gene3D" id="1.10.10.60">
    <property type="entry name" value="Homeodomain-like"/>
    <property type="match status" value="1"/>
</dbReference>
<dbReference type="SUPFAM" id="SSF46689">
    <property type="entry name" value="Homeodomain-like"/>
    <property type="match status" value="1"/>
</dbReference>
<feature type="region of interest" description="Disordered" evidence="1">
    <location>
        <begin position="341"/>
        <end position="442"/>
    </location>
</feature>
<evidence type="ECO:0000313" key="2">
    <source>
        <dbReference type="EMBL" id="KAK0538700.1"/>
    </source>
</evidence>
<feature type="region of interest" description="Disordered" evidence="1">
    <location>
        <begin position="549"/>
        <end position="610"/>
    </location>
</feature>
<comment type="caution">
    <text evidence="2">The sequence shown here is derived from an EMBL/GenBank/DDBJ whole genome shotgun (WGS) entry which is preliminary data.</text>
</comment>
<accession>A0AAN6JM67</accession>
<feature type="region of interest" description="Disordered" evidence="1">
    <location>
        <begin position="251"/>
        <end position="305"/>
    </location>
</feature>
<protein>
    <submittedName>
        <fullName evidence="2">Uncharacterized protein</fullName>
    </submittedName>
</protein>
<dbReference type="EMBL" id="JAPDMQ010000041">
    <property type="protein sequence ID" value="KAK0538700.1"/>
    <property type="molecule type" value="Genomic_DNA"/>
</dbReference>
<feature type="compositionally biased region" description="Polar residues" evidence="1">
    <location>
        <begin position="409"/>
        <end position="418"/>
    </location>
</feature>
<sequence length="758" mass="81204">MQHSSNVFLRYAVDHLLRAVADDHQLKDFARRIEAARRGLDETLEPDSREILRSVTLVRQLAACFLQLEHQSGKIRTWLSTEATRIVQAATNTPEALAIRSTTTASDSLNASLLRQWFLDNLVNPTPDKEEKEDLVRRTNALPDGGLGGRDKKPLTYQQVTADHALVKLRYVPDVLSSLPRCPQVLLWFINMRRRSGWTEFKQLYGRRDKPKFEKLLKALERQPSAPPSGTKDEVAALMHAWNVPLQSELAEGTTADDSDDEDDCVAPNKGRRGQPRRSASSNSSKKMAPSSKTAAAKDPKGSLRAKECREAYDKMVDFVSAGQKERVRDWLGQVLKDVEKKPKVKKRASAPPPAKASSSGTKERKVAKLPTRASQRQKASQVPLTSTPVKSTAALSTPSTPFSPPSRNGPSSISTVFSPRKPAQLPGTENGPRLPSTMASQGPIVPVGFWQSSQASSSGAQATSSAALPNGPVSSFTAGMPASTRSGSGDSANSNSTAYTQYSTQTSLSLPSSQSSQASSYPLFVSGVGIGDGSLVRSTCSSVSSCASDVEVGEPSSPEHKRLLPPAQVPSQGKLLSYGVGENSDFASEPQAKRARPGSRPRHTDGGATSSLLASAQHQQLSPLPLNQNGAMSPTMPLLSLNLNLSMLASAAVPSFNTTSHHHQQQQQQYSYSAMTTPIHGTQGNESSSIGAWYQPAPTPFYPMAVDAHFAANVLMGAAQGSLGMGMGSVRAVSSPERFTEYHEAAAGATQSSPGQL</sequence>
<feature type="compositionally biased region" description="Polar residues" evidence="1">
    <location>
        <begin position="477"/>
        <end position="493"/>
    </location>
</feature>
<feature type="compositionally biased region" description="Acidic residues" evidence="1">
    <location>
        <begin position="255"/>
        <end position="265"/>
    </location>
</feature>
<gene>
    <name evidence="2" type="ORF">OC842_001223</name>
</gene>
<proteinExistence type="predicted"/>
<feature type="compositionally biased region" description="Low complexity" evidence="1">
    <location>
        <begin position="277"/>
        <end position="292"/>
    </location>
</feature>
<organism evidence="2 3">
    <name type="scientific">Tilletia horrida</name>
    <dbReference type="NCBI Taxonomy" id="155126"/>
    <lineage>
        <taxon>Eukaryota</taxon>
        <taxon>Fungi</taxon>
        <taxon>Dikarya</taxon>
        <taxon>Basidiomycota</taxon>
        <taxon>Ustilaginomycotina</taxon>
        <taxon>Exobasidiomycetes</taxon>
        <taxon>Tilletiales</taxon>
        <taxon>Tilletiaceae</taxon>
        <taxon>Tilletia</taxon>
    </lineage>
</organism>
<keyword evidence="3" id="KW-1185">Reference proteome</keyword>